<dbReference type="Pfam" id="PF09527">
    <property type="entry name" value="ATPase_gene1"/>
    <property type="match status" value="1"/>
</dbReference>
<feature type="compositionally biased region" description="Basic and acidic residues" evidence="1">
    <location>
        <begin position="8"/>
        <end position="31"/>
    </location>
</feature>
<comment type="caution">
    <text evidence="3">The sequence shown here is derived from an EMBL/GenBank/DDBJ whole genome shotgun (WGS) entry which is preliminary data.</text>
</comment>
<proteinExistence type="predicted"/>
<gene>
    <name evidence="3" type="ORF">GGR17_000067</name>
</gene>
<accession>A0A840CBS4</accession>
<keyword evidence="2" id="KW-0472">Membrane</keyword>
<keyword evidence="2" id="KW-0812">Transmembrane</keyword>
<feature type="region of interest" description="Disordered" evidence="1">
    <location>
        <begin position="1"/>
        <end position="33"/>
    </location>
</feature>
<reference evidence="3" key="1">
    <citation type="submission" date="2020-08" db="EMBL/GenBank/DDBJ databases">
        <title>Genomic Encyclopedia of Type Strains, Phase IV (KMG-IV): sequencing the most valuable type-strain genomes for metagenomic binning, comparative biology and taxonomic classification.</title>
        <authorList>
            <person name="Goeker M."/>
        </authorList>
    </citation>
    <scope>NUCLEOTIDE SEQUENCE [LARGE SCALE GENOMIC DNA]</scope>
    <source>
        <strain evidence="3">DSM 105040</strain>
    </source>
</reference>
<organism evidence="3 4">
    <name type="scientific">Actibacterium naphthalenivorans</name>
    <dbReference type="NCBI Taxonomy" id="1614693"/>
    <lineage>
        <taxon>Bacteria</taxon>
        <taxon>Pseudomonadati</taxon>
        <taxon>Pseudomonadota</taxon>
        <taxon>Alphaproteobacteria</taxon>
        <taxon>Rhodobacterales</taxon>
        <taxon>Roseobacteraceae</taxon>
        <taxon>Actibacterium</taxon>
    </lineage>
</organism>
<name>A0A840CBS4_9RHOB</name>
<dbReference type="InterPro" id="IPR032820">
    <property type="entry name" value="ATPase_put"/>
</dbReference>
<keyword evidence="4" id="KW-1185">Reference proteome</keyword>
<dbReference type="RefSeq" id="WP_054538558.1">
    <property type="nucleotide sequence ID" value="NZ_JACIEQ010000001.1"/>
</dbReference>
<keyword evidence="2" id="KW-1133">Transmembrane helix</keyword>
<evidence type="ECO:0000256" key="1">
    <source>
        <dbReference type="SAM" id="MobiDB-lite"/>
    </source>
</evidence>
<evidence type="ECO:0000313" key="3">
    <source>
        <dbReference type="EMBL" id="MBB4020276.1"/>
    </source>
</evidence>
<feature type="transmembrane region" description="Helical" evidence="2">
    <location>
        <begin position="68"/>
        <end position="89"/>
    </location>
</feature>
<evidence type="ECO:0000256" key="2">
    <source>
        <dbReference type="SAM" id="Phobius"/>
    </source>
</evidence>
<dbReference type="AlphaFoldDB" id="A0A840CBS4"/>
<sequence length="95" mass="10445">MTQPDQEPDSHLADAARRTHDREQAGKHDPEPTLARRFGQIGVLGWVIVGPTIFGILLGNWLDHLLGTGVTLTAALTLLGAALGLWFALRWMHQQ</sequence>
<evidence type="ECO:0000313" key="4">
    <source>
        <dbReference type="Proteomes" id="UP000585681"/>
    </source>
</evidence>
<feature type="transmembrane region" description="Helical" evidence="2">
    <location>
        <begin position="43"/>
        <end position="62"/>
    </location>
</feature>
<dbReference type="Proteomes" id="UP000585681">
    <property type="component" value="Unassembled WGS sequence"/>
</dbReference>
<dbReference type="EMBL" id="JACIEQ010000001">
    <property type="protein sequence ID" value="MBB4020276.1"/>
    <property type="molecule type" value="Genomic_DNA"/>
</dbReference>
<protein>
    <submittedName>
        <fullName evidence="3">ATP synthase protein I</fullName>
    </submittedName>
</protein>